<dbReference type="GO" id="GO:0006313">
    <property type="term" value="P:DNA transposition"/>
    <property type="evidence" value="ECO:0007669"/>
    <property type="project" value="UniProtKB-UniRule"/>
</dbReference>
<dbReference type="PANTHER" id="PTHR33217">
    <property type="entry name" value="TRANSPOSASE FOR INSERTION SEQUENCE ELEMENT IS1081"/>
    <property type="match status" value="1"/>
</dbReference>
<dbReference type="NCBIfam" id="NF033543">
    <property type="entry name" value="transpos_IS256"/>
    <property type="match status" value="1"/>
</dbReference>
<dbReference type="PANTHER" id="PTHR33217:SF8">
    <property type="entry name" value="MUTATOR FAMILY TRANSPOSASE"/>
    <property type="match status" value="1"/>
</dbReference>
<gene>
    <name evidence="7" type="ORF">M972_112331</name>
</gene>
<dbReference type="RefSeq" id="WP_059169954.1">
    <property type="nucleotide sequence ID" value="NZ_CP013828.1"/>
</dbReference>
<comment type="function">
    <text evidence="1 6">Required for the transposition of the insertion element.</text>
</comment>
<evidence type="ECO:0000313" key="8">
    <source>
        <dbReference type="Proteomes" id="UP000223596"/>
    </source>
</evidence>
<organism evidence="7 8">
    <name type="scientific">Acetivibrio thermocellus AD2</name>
    <dbReference type="NCBI Taxonomy" id="1138384"/>
    <lineage>
        <taxon>Bacteria</taxon>
        <taxon>Bacillati</taxon>
        <taxon>Bacillota</taxon>
        <taxon>Clostridia</taxon>
        <taxon>Eubacteriales</taxon>
        <taxon>Oscillospiraceae</taxon>
        <taxon>Acetivibrio</taxon>
    </lineage>
</organism>
<evidence type="ECO:0000256" key="6">
    <source>
        <dbReference type="RuleBase" id="RU365089"/>
    </source>
</evidence>
<name>A0AB36TL23_ACETH</name>
<keyword evidence="4 6" id="KW-0238">DNA-binding</keyword>
<evidence type="ECO:0000256" key="5">
    <source>
        <dbReference type="ARBA" id="ARBA00023172"/>
    </source>
</evidence>
<sequence>MARKRIITPEKKELIRNLISEYNITSAKDLQEALKDLLGDTIQNMLEAELDEHLGYEKYESTEEAKSNYRNGYTSKTLKSSVGQVEIDIPRDRNAEFEPKIVPRYKRDISEIENKIIAMYARGMSTREINEQIQEIYGFEVSAEMVSKITDKILPEIEEWQKRPLGEVYPIVFIDAIHFSVKNDGIVGKKAVYIVLAIDIEGQKDVIGIYVGENESSKFWLSVLNDLKNRGVKDILILCADALSGIKDAINAAFPNTEYQRCIVHQIRNTLKYVSDKDRKEFARDLKRIYTAPNEKAGYDQMLEVSEKWEKKYPAAMKSWKSNWDVICPFFKCSEELRKIMYTTNTIESLNSSYRRINKSRTVFPGDQSLLKSIYLATVKITSKWTMRYKNWGLILGQLQIMFEGRI</sequence>
<dbReference type="EMBL" id="PDBW01000001">
    <property type="protein sequence ID" value="PFH03520.1"/>
    <property type="molecule type" value="Genomic_DNA"/>
</dbReference>
<reference evidence="7 8" key="1">
    <citation type="submission" date="2017-09" db="EMBL/GenBank/DDBJ databases">
        <title>Evaluation of Pacific Biosciences Sequencing Technology to Finishing C. thermocellum Genome Sequences.</title>
        <authorList>
            <person name="Brown S."/>
        </authorList>
    </citation>
    <scope>NUCLEOTIDE SEQUENCE [LARGE SCALE GENOMIC DNA]</scope>
    <source>
        <strain evidence="7 8">AD2</strain>
    </source>
</reference>
<comment type="caution">
    <text evidence="7">The sequence shown here is derived from an EMBL/GenBank/DDBJ whole genome shotgun (WGS) entry which is preliminary data.</text>
</comment>
<evidence type="ECO:0000256" key="2">
    <source>
        <dbReference type="ARBA" id="ARBA00010961"/>
    </source>
</evidence>
<evidence type="ECO:0000256" key="3">
    <source>
        <dbReference type="ARBA" id="ARBA00022578"/>
    </source>
</evidence>
<evidence type="ECO:0000256" key="1">
    <source>
        <dbReference type="ARBA" id="ARBA00002190"/>
    </source>
</evidence>
<dbReference type="Pfam" id="PF00872">
    <property type="entry name" value="Transposase_mut"/>
    <property type="match status" value="1"/>
</dbReference>
<keyword evidence="5 6" id="KW-0233">DNA recombination</keyword>
<evidence type="ECO:0000256" key="4">
    <source>
        <dbReference type="ARBA" id="ARBA00023125"/>
    </source>
</evidence>
<evidence type="ECO:0000313" key="7">
    <source>
        <dbReference type="EMBL" id="PFH03520.1"/>
    </source>
</evidence>
<dbReference type="PROSITE" id="PS01007">
    <property type="entry name" value="TRANSPOSASE_MUTATOR"/>
    <property type="match status" value="1"/>
</dbReference>
<proteinExistence type="inferred from homology"/>
<dbReference type="GO" id="GO:0004803">
    <property type="term" value="F:transposase activity"/>
    <property type="evidence" value="ECO:0007669"/>
    <property type="project" value="UniProtKB-UniRule"/>
</dbReference>
<comment type="similarity">
    <text evidence="2 6">Belongs to the transposase mutator family.</text>
</comment>
<dbReference type="GO" id="GO:0003677">
    <property type="term" value="F:DNA binding"/>
    <property type="evidence" value="ECO:0007669"/>
    <property type="project" value="UniProtKB-UniRule"/>
</dbReference>
<keyword evidence="6" id="KW-0814">Transposable element</keyword>
<accession>A0AB36TL23</accession>
<dbReference type="Proteomes" id="UP000223596">
    <property type="component" value="Unassembled WGS sequence"/>
</dbReference>
<protein>
    <recommendedName>
        <fullName evidence="6">Mutator family transposase</fullName>
    </recommendedName>
</protein>
<dbReference type="AlphaFoldDB" id="A0AB36TL23"/>
<dbReference type="InterPro" id="IPR001207">
    <property type="entry name" value="Transposase_mutator"/>
</dbReference>
<keyword evidence="3 6" id="KW-0815">Transposition</keyword>